<dbReference type="EMBL" id="JAQOUE010000002">
    <property type="protein sequence ID" value="MDT7044130.1"/>
    <property type="molecule type" value="Genomic_DNA"/>
</dbReference>
<name>A0ABU3KCI2_9BACT</name>
<dbReference type="InterPro" id="IPR011013">
    <property type="entry name" value="Gal_mutarotase_sf_dom"/>
</dbReference>
<dbReference type="Proteomes" id="UP001250932">
    <property type="component" value="Unassembled WGS sequence"/>
</dbReference>
<evidence type="ECO:0000313" key="1">
    <source>
        <dbReference type="EMBL" id="MDT7044130.1"/>
    </source>
</evidence>
<organism evidence="1 2">
    <name type="scientific">Candidatus Nitronereus thalassa</name>
    <dbReference type="NCBI Taxonomy" id="3020898"/>
    <lineage>
        <taxon>Bacteria</taxon>
        <taxon>Pseudomonadati</taxon>
        <taxon>Nitrospirota</taxon>
        <taxon>Nitrospiria</taxon>
        <taxon>Nitrospirales</taxon>
        <taxon>Nitrospiraceae</taxon>
        <taxon>Candidatus Nitronereus</taxon>
    </lineage>
</organism>
<protein>
    <submittedName>
        <fullName evidence="1">Aldose 1-epimerase</fullName>
    </submittedName>
</protein>
<reference evidence="1 2" key="1">
    <citation type="journal article" date="2023" name="ISME J.">
        <title>Cultivation and genomic characterization of novel and ubiquitous marine nitrite-oxidizing bacteria from the Nitrospirales.</title>
        <authorList>
            <person name="Mueller A.J."/>
            <person name="Daebeler A."/>
            <person name="Herbold C.W."/>
            <person name="Kirkegaard R.H."/>
            <person name="Daims H."/>
        </authorList>
    </citation>
    <scope>NUCLEOTIDE SEQUENCE [LARGE SCALE GENOMIC DNA]</scope>
    <source>
        <strain evidence="1 2">EB</strain>
    </source>
</reference>
<dbReference type="InterPro" id="IPR008183">
    <property type="entry name" value="Aldose_1/G6P_1-epimerase"/>
</dbReference>
<dbReference type="Pfam" id="PF01263">
    <property type="entry name" value="Aldose_epim"/>
    <property type="match status" value="1"/>
</dbReference>
<dbReference type="Gene3D" id="2.70.98.10">
    <property type="match status" value="1"/>
</dbReference>
<accession>A0ABU3KCI2</accession>
<gene>
    <name evidence="1" type="ORF">PPG34_17400</name>
</gene>
<keyword evidence="2" id="KW-1185">Reference proteome</keyword>
<sequence length="294" mass="32593">MELNNGKVRLKLNPEIGGSITECSINRGGEWIPILRPIEEPLNRSSDAASFVLIPYSNRLRDAKFFFQGKEYQLRGREKHAIHGDVRDRALQIINHSGDRVSLGFDSIKAGDVNFPFPFFAKMTYALEDYTLTSRIELQNVGSGPMPAGCGFHPYFNRRLEGSTGEVELQLTVNGVYPGNTPLPSGPATPLQPEHDFHVRRPLDVVLDHCFAGWNGQALIDWPGSGVQAFIQADASMKHVILYSPPYKRFFALEPVTNANDGFNLYAQGDLNCGVVVLQKGEILQAGFSMSLQI</sequence>
<proteinExistence type="predicted"/>
<comment type="caution">
    <text evidence="1">The sequence shown here is derived from an EMBL/GenBank/DDBJ whole genome shotgun (WGS) entry which is preliminary data.</text>
</comment>
<dbReference type="InterPro" id="IPR014718">
    <property type="entry name" value="GH-type_carb-bd"/>
</dbReference>
<dbReference type="RefSeq" id="WP_313834716.1">
    <property type="nucleotide sequence ID" value="NZ_JAQOUE010000002.1"/>
</dbReference>
<evidence type="ECO:0000313" key="2">
    <source>
        <dbReference type="Proteomes" id="UP001250932"/>
    </source>
</evidence>
<dbReference type="CDD" id="cd09021">
    <property type="entry name" value="Aldose_epim_Ec_YphB"/>
    <property type="match status" value="1"/>
</dbReference>
<dbReference type="SUPFAM" id="SSF74650">
    <property type="entry name" value="Galactose mutarotase-like"/>
    <property type="match status" value="1"/>
</dbReference>